<evidence type="ECO:0000313" key="2">
    <source>
        <dbReference type="Proteomes" id="UP000001868"/>
    </source>
</evidence>
<dbReference type="EMBL" id="CP000747">
    <property type="protein sequence ID" value="ACG77992.1"/>
    <property type="molecule type" value="Genomic_DNA"/>
</dbReference>
<keyword evidence="2" id="KW-1185">Reference proteome</keyword>
<reference evidence="1 2" key="1">
    <citation type="journal article" date="2008" name="BMC Genomics">
        <title>Complete genome of Phenylobacterium zucineum - a novel facultative intracellular bacterium isolated from human erythroleukemia cell line K562.</title>
        <authorList>
            <person name="Luo Y."/>
            <person name="Xu X."/>
            <person name="Ding Z."/>
            <person name="Liu Z."/>
            <person name="Zhang B."/>
            <person name="Yan Z."/>
            <person name="Sun J."/>
            <person name="Hu S."/>
            <person name="Hu X."/>
        </authorList>
    </citation>
    <scope>NUCLEOTIDE SEQUENCE [LARGE SCALE GENOMIC DNA]</scope>
    <source>
        <strain evidence="1 2">HLK1</strain>
    </source>
</reference>
<dbReference type="HOGENOM" id="CLU_042917_0_0_5"/>
<protein>
    <recommendedName>
        <fullName evidence="3">DUF2891 domain-containing protein</fullName>
    </recommendedName>
</protein>
<evidence type="ECO:0008006" key="3">
    <source>
        <dbReference type="Google" id="ProtNLM"/>
    </source>
</evidence>
<dbReference type="RefSeq" id="WP_012522135.1">
    <property type="nucleotide sequence ID" value="NC_011144.1"/>
</dbReference>
<accession>B4RAI5</accession>
<proteinExistence type="predicted"/>
<dbReference type="Pfam" id="PF11199">
    <property type="entry name" value="DUF2891"/>
    <property type="match status" value="1"/>
</dbReference>
<organism evidence="1 2">
    <name type="scientific">Phenylobacterium zucineum (strain HLK1)</name>
    <dbReference type="NCBI Taxonomy" id="450851"/>
    <lineage>
        <taxon>Bacteria</taxon>
        <taxon>Pseudomonadati</taxon>
        <taxon>Pseudomonadota</taxon>
        <taxon>Alphaproteobacteria</taxon>
        <taxon>Caulobacterales</taxon>
        <taxon>Caulobacteraceae</taxon>
        <taxon>Phenylobacterium</taxon>
    </lineage>
</organism>
<dbReference type="InterPro" id="IPR021365">
    <property type="entry name" value="DUF2891"/>
</dbReference>
<sequence length="336" mass="37081">MSSPSDRLTPQLASAFARIALGHVAREYPNKLDHVLDGPQDALGPRALHPIYYGSFDWHSCVHGYWTLATVLRLHPDIPEAPAIRARFDEAFTPANVAAEVAYLARPSARGFERPYGWGWLLKLQGELLAHDAPWAAVHQPLADAFAQRFRDFLPIAAYPIRTGVHSSTSFALALASDYARAADPGLLDLFRDKVLAWHAGDRDAQAWEPSLDEFLSATLVTAECLRRLLPPGDFRAWFAAYLPRLDQRRPASLFTPAVVTDRTDGKIVHLDGLNLSRAWCWRELALTLEGEARRAAEDAARDHLAASLPHVAGDYMGEHWLASFALLALTAGDGP</sequence>
<evidence type="ECO:0000313" key="1">
    <source>
        <dbReference type="EMBL" id="ACG77992.1"/>
    </source>
</evidence>
<dbReference type="OrthoDB" id="9779797at2"/>
<dbReference type="eggNOG" id="ENOG502Z7RS">
    <property type="taxonomic scope" value="Bacteria"/>
</dbReference>
<dbReference type="Proteomes" id="UP000001868">
    <property type="component" value="Chromosome"/>
</dbReference>
<name>B4RAI5_PHEZH</name>
<gene>
    <name evidence="1" type="ordered locus">PHZ_c1581</name>
</gene>
<dbReference type="KEGG" id="pzu:PHZ_c1581"/>
<dbReference type="STRING" id="450851.PHZ_c1581"/>
<dbReference type="AlphaFoldDB" id="B4RAI5"/>